<dbReference type="Gene3D" id="3.40.50.300">
    <property type="entry name" value="P-loop containing nucleotide triphosphate hydrolases"/>
    <property type="match status" value="2"/>
</dbReference>
<keyword evidence="10 11" id="KW-0472">Membrane</keyword>
<dbReference type="PROSITE" id="PS50929">
    <property type="entry name" value="ABC_TM1F"/>
    <property type="match status" value="2"/>
</dbReference>
<evidence type="ECO:0000259" key="13">
    <source>
        <dbReference type="PROSITE" id="PS50929"/>
    </source>
</evidence>
<evidence type="ECO:0000313" key="15">
    <source>
        <dbReference type="Proteomes" id="UP000285712"/>
    </source>
</evidence>
<keyword evidence="4" id="KW-0926">Vacuole</keyword>
<evidence type="ECO:0000256" key="5">
    <source>
        <dbReference type="ARBA" id="ARBA00022692"/>
    </source>
</evidence>
<keyword evidence="8" id="KW-0067">ATP-binding</keyword>
<evidence type="ECO:0000256" key="6">
    <source>
        <dbReference type="ARBA" id="ARBA00022737"/>
    </source>
</evidence>
<comment type="similarity">
    <text evidence="2">Belongs to the ABC transporter superfamily. ABCC family. Conjugate transporter (TC 3.A.1.208) subfamily.</text>
</comment>
<evidence type="ECO:0000256" key="8">
    <source>
        <dbReference type="ARBA" id="ARBA00022840"/>
    </source>
</evidence>
<evidence type="ECO:0000256" key="9">
    <source>
        <dbReference type="ARBA" id="ARBA00022989"/>
    </source>
</evidence>
<feature type="domain" description="ABC transporter" evidence="12">
    <location>
        <begin position="416"/>
        <end position="636"/>
    </location>
</feature>
<dbReference type="CDD" id="cd18579">
    <property type="entry name" value="ABC_6TM_ABCC_D1"/>
    <property type="match status" value="1"/>
</dbReference>
<evidence type="ECO:0000259" key="12">
    <source>
        <dbReference type="PROSITE" id="PS50893"/>
    </source>
</evidence>
<feature type="domain" description="ABC transmembrane type-1" evidence="13">
    <location>
        <begin position="104"/>
        <end position="384"/>
    </location>
</feature>
<keyword evidence="7" id="KW-0547">Nucleotide-binding</keyword>
<dbReference type="Proteomes" id="UP000285712">
    <property type="component" value="Unassembled WGS sequence"/>
</dbReference>
<dbReference type="EMBL" id="QUTG01003899">
    <property type="protein sequence ID" value="RHY89800.1"/>
    <property type="molecule type" value="Genomic_DNA"/>
</dbReference>
<evidence type="ECO:0000256" key="2">
    <source>
        <dbReference type="ARBA" id="ARBA00009726"/>
    </source>
</evidence>
<evidence type="ECO:0000256" key="1">
    <source>
        <dbReference type="ARBA" id="ARBA00004128"/>
    </source>
</evidence>
<keyword evidence="6" id="KW-0677">Repeat</keyword>
<dbReference type="InterPro" id="IPR011527">
    <property type="entry name" value="ABC1_TM_dom"/>
</dbReference>
<feature type="domain" description="ABC transporter" evidence="12">
    <location>
        <begin position="1065"/>
        <end position="1295"/>
    </location>
</feature>
<feature type="transmembrane region" description="Helical" evidence="11">
    <location>
        <begin position="346"/>
        <end position="368"/>
    </location>
</feature>
<dbReference type="GO" id="GO:0140359">
    <property type="term" value="F:ABC-type transporter activity"/>
    <property type="evidence" value="ECO:0007669"/>
    <property type="project" value="InterPro"/>
</dbReference>
<evidence type="ECO:0000256" key="4">
    <source>
        <dbReference type="ARBA" id="ARBA00022554"/>
    </source>
</evidence>
<dbReference type="PANTHER" id="PTHR24223">
    <property type="entry name" value="ATP-BINDING CASSETTE SUB-FAMILY C"/>
    <property type="match status" value="1"/>
</dbReference>
<keyword evidence="5 11" id="KW-0812">Transmembrane</keyword>
<dbReference type="CDD" id="cd03250">
    <property type="entry name" value="ABCC_MRP_domain1"/>
    <property type="match status" value="1"/>
</dbReference>
<dbReference type="CDD" id="cd18603">
    <property type="entry name" value="ABC_6TM_MRP1_2_3_6_D2_like"/>
    <property type="match status" value="1"/>
</dbReference>
<feature type="transmembrane region" description="Helical" evidence="11">
    <location>
        <begin position="781"/>
        <end position="810"/>
    </location>
</feature>
<dbReference type="GO" id="GO:0000323">
    <property type="term" value="C:lytic vacuole"/>
    <property type="evidence" value="ECO:0007669"/>
    <property type="project" value="UniProtKB-ARBA"/>
</dbReference>
<feature type="transmembrane region" description="Helical" evidence="11">
    <location>
        <begin position="855"/>
        <end position="888"/>
    </location>
</feature>
<dbReference type="PROSITE" id="PS00211">
    <property type="entry name" value="ABC_TRANSPORTER_1"/>
    <property type="match status" value="2"/>
</dbReference>
<dbReference type="InterPro" id="IPR050173">
    <property type="entry name" value="ABC_transporter_C-like"/>
</dbReference>
<keyword evidence="3" id="KW-0813">Transport</keyword>
<feature type="transmembrane region" description="Helical" evidence="11">
    <location>
        <begin position="737"/>
        <end position="761"/>
    </location>
</feature>
<dbReference type="InterPro" id="IPR036640">
    <property type="entry name" value="ABC1_TM_sf"/>
</dbReference>
<feature type="transmembrane region" description="Helical" evidence="11">
    <location>
        <begin position="215"/>
        <end position="238"/>
    </location>
</feature>
<dbReference type="SMART" id="SM00382">
    <property type="entry name" value="AAA"/>
    <property type="match status" value="2"/>
</dbReference>
<protein>
    <submittedName>
        <fullName evidence="14">Uncharacterized protein</fullName>
    </submittedName>
</protein>
<dbReference type="FunFam" id="3.40.50.300:FF:000610">
    <property type="entry name" value="Multidrug resistance-associated ABC transporter"/>
    <property type="match status" value="1"/>
</dbReference>
<dbReference type="InterPro" id="IPR003593">
    <property type="entry name" value="AAA+_ATPase"/>
</dbReference>
<dbReference type="Pfam" id="PF00664">
    <property type="entry name" value="ABC_membrane"/>
    <property type="match status" value="2"/>
</dbReference>
<keyword evidence="9 11" id="KW-1133">Transmembrane helix</keyword>
<dbReference type="Pfam" id="PF00005">
    <property type="entry name" value="ABC_tran"/>
    <property type="match status" value="2"/>
</dbReference>
<evidence type="ECO:0000256" key="7">
    <source>
        <dbReference type="ARBA" id="ARBA00022741"/>
    </source>
</evidence>
<sequence>MTTKKEKTPLLTVAASTSAAPLFATTAPEDYRGCGSAIFFTWLTPLMDLGSKKPLEFEDLYQLDQENRATHIATRFGHFWTLEQAKASRSLSWALARSFGRPFVLAGFLRLVRSTLQFTAPVVIKKTIAYLRNPDADPFDGYVLVAVIFVSGIVSSFCFRQYMYYVKETGLRFRSALVDQVFAKSLRLSSRAQQRRSTGEITNLMSIDASRIQRLTVDLHTVWVVPYLILISCFMLYAELGISFVAGIAVILLVIPITLCLSRVMKRLQKALMEVKDRRVKLCYEVLAGIKVIKLQAWELSFTKRVMDYRTDELDKFKAYIITQAISSAVYNGVPSLVAMASFVSYVVLGNALDVSTALTSLALFNVLRFPLFKLPQVVNAVVEASVSVHRLRDFLLDDERVEVPVGPLVDPGILLDHADFSFDESSVPALHDVSLSLRSGDLLAVVGAVGSGKSTLLQGILGDATCSAGRVFRRGNVAYVSQQPFVQNASLRDNILFGLAFDHRRYERAIAVSCLVDDLAMLPFGDRTEIGEKGINLSGGQRTRVALARAIYQDADVYLFDDVLAAVDSHVGADIFRQCMLDMLHDKLVVMVTNNLGVLAHCSRILVLDHGHVVQQGSYTDLMDAKLQLAEMVETFQGGSSSLDVVHDDVIAVNVAGTTHLPVDDEYDAAAARAAGAQVDAAVVRRTITLSDVGDDDDEDTTQVVPSAALIVQEDRSTGQVGWPIYSVWIQASGGLVAAFGVLVVYLVAQGMTLSSTLWLSQWSNHPLPSDQSFYLTMFVALNVAYILCLFFRAVSIYLFGLVGAKVLFQRLITQILRSPMSFFDTTPLGRVVNRLSKDMYTTDEDIPSSFGSILTAAIAAASTIATIVYVTPMFSVVLVPVGWWYLSAQQFFIATSRELQRLDSISRSPVYALLTETLDGMSTIRAYGVESAFLGRLRTLLDTNQRAYLLNFAVNCWLGLRLEFTGTIIATFAAFFAVWTKPTQSGGAFAGLVGVSLSYAFQITRSLNIGVTTLSELETEMVSVERIHAYTMLPSEAALRTRAHQRLERVVPPTAAWPARGRIVFDNVTLQYRAGLPPVLRQLTFAIEPQEKIGIVGRTGAGKSSLVVALLRLVEVQSGIIYIDDVDVSLVGLHDLREQIAIIPQDPVLFSGSVRSNLDPFNLYDDDALWASLRRSHLDHKVGSLEDAVEERGWNFSVGERQLLCIARALLKNTRILVMDEATASIDATTDAALQATMRVEFAACTVLTIAHRINTILDSSRILVMDQGGVAEFDTPAALLQNESGIFSSLVSHWRDDAPSSPVA</sequence>
<dbReference type="SUPFAM" id="SSF52540">
    <property type="entry name" value="P-loop containing nucleoside triphosphate hydrolases"/>
    <property type="match status" value="2"/>
</dbReference>
<dbReference type="PANTHER" id="PTHR24223:SF443">
    <property type="entry name" value="MULTIDRUG-RESISTANCE LIKE PROTEIN 1, ISOFORM I"/>
    <property type="match status" value="1"/>
</dbReference>
<dbReference type="InterPro" id="IPR003439">
    <property type="entry name" value="ABC_transporter-like_ATP-bd"/>
</dbReference>
<dbReference type="GO" id="GO:0016887">
    <property type="term" value="F:ATP hydrolysis activity"/>
    <property type="evidence" value="ECO:0007669"/>
    <property type="project" value="InterPro"/>
</dbReference>
<feature type="transmembrane region" description="Helical" evidence="11">
    <location>
        <begin position="317"/>
        <end position="334"/>
    </location>
</feature>
<dbReference type="GO" id="GO:0005774">
    <property type="term" value="C:vacuolar membrane"/>
    <property type="evidence" value="ECO:0007669"/>
    <property type="project" value="UniProtKB-SubCell"/>
</dbReference>
<reference evidence="14 15" key="1">
    <citation type="submission" date="2018-08" db="EMBL/GenBank/DDBJ databases">
        <title>Aphanomyces genome sequencing and annotation.</title>
        <authorList>
            <person name="Minardi D."/>
            <person name="Oidtmann B."/>
            <person name="Van Der Giezen M."/>
            <person name="Studholme D.J."/>
        </authorList>
    </citation>
    <scope>NUCLEOTIDE SEQUENCE [LARGE SCALE GENOMIC DNA]</scope>
    <source>
        <strain evidence="14 15">Sv</strain>
    </source>
</reference>
<evidence type="ECO:0000256" key="3">
    <source>
        <dbReference type="ARBA" id="ARBA00022448"/>
    </source>
</evidence>
<dbReference type="FunFam" id="1.20.1560.10:FF:000020">
    <property type="entry name" value="ABC metal ion transporter"/>
    <property type="match status" value="1"/>
</dbReference>
<proteinExistence type="inferred from homology"/>
<dbReference type="SUPFAM" id="SSF90123">
    <property type="entry name" value="ABC transporter transmembrane region"/>
    <property type="match status" value="2"/>
</dbReference>
<feature type="transmembrane region" description="Helical" evidence="11">
    <location>
        <begin position="244"/>
        <end position="264"/>
    </location>
</feature>
<accession>A0A418D559</accession>
<dbReference type="PROSITE" id="PS50893">
    <property type="entry name" value="ABC_TRANSPORTER_2"/>
    <property type="match status" value="2"/>
</dbReference>
<name>A0A418D559_APHAT</name>
<dbReference type="Gene3D" id="1.20.1560.10">
    <property type="entry name" value="ABC transporter type 1, transmembrane domain"/>
    <property type="match status" value="2"/>
</dbReference>
<gene>
    <name evidence="14" type="ORF">DYB35_004683</name>
</gene>
<dbReference type="FunFam" id="1.20.1560.10:FF:000063">
    <property type="entry name" value="Multidrug resistance protein ABC transporter"/>
    <property type="match status" value="1"/>
</dbReference>
<evidence type="ECO:0000313" key="14">
    <source>
        <dbReference type="EMBL" id="RHY89800.1"/>
    </source>
</evidence>
<dbReference type="InterPro" id="IPR027417">
    <property type="entry name" value="P-loop_NTPase"/>
</dbReference>
<feature type="domain" description="ABC transmembrane type-1" evidence="13">
    <location>
        <begin position="741"/>
        <end position="1021"/>
    </location>
</feature>
<organism evidence="14 15">
    <name type="scientific">Aphanomyces astaci</name>
    <name type="common">Crayfish plague agent</name>
    <dbReference type="NCBI Taxonomy" id="112090"/>
    <lineage>
        <taxon>Eukaryota</taxon>
        <taxon>Sar</taxon>
        <taxon>Stramenopiles</taxon>
        <taxon>Oomycota</taxon>
        <taxon>Saprolegniomycetes</taxon>
        <taxon>Saprolegniales</taxon>
        <taxon>Verrucalvaceae</taxon>
        <taxon>Aphanomyces</taxon>
    </lineage>
</organism>
<dbReference type="InterPro" id="IPR017871">
    <property type="entry name" value="ABC_transporter-like_CS"/>
</dbReference>
<evidence type="ECO:0000256" key="11">
    <source>
        <dbReference type="SAM" id="Phobius"/>
    </source>
</evidence>
<dbReference type="InterPro" id="IPR044746">
    <property type="entry name" value="ABCC_6TM_D1"/>
</dbReference>
<evidence type="ECO:0000256" key="10">
    <source>
        <dbReference type="ARBA" id="ARBA00023136"/>
    </source>
</evidence>
<dbReference type="FunFam" id="3.40.50.300:FF:000997">
    <property type="entry name" value="Multidrug resistance-associated protein 1"/>
    <property type="match status" value="1"/>
</dbReference>
<dbReference type="CDD" id="cd03244">
    <property type="entry name" value="ABCC_MRP_domain2"/>
    <property type="match status" value="1"/>
</dbReference>
<dbReference type="VEuPathDB" id="FungiDB:H257_05947"/>
<feature type="transmembrane region" description="Helical" evidence="11">
    <location>
        <begin position="141"/>
        <end position="159"/>
    </location>
</feature>
<dbReference type="GO" id="GO:0005524">
    <property type="term" value="F:ATP binding"/>
    <property type="evidence" value="ECO:0007669"/>
    <property type="project" value="UniProtKB-KW"/>
</dbReference>
<comment type="caution">
    <text evidence="14">The sequence shown here is derived from an EMBL/GenBank/DDBJ whole genome shotgun (WGS) entry which is preliminary data.</text>
</comment>
<comment type="subcellular location">
    <subcellularLocation>
        <location evidence="1">Vacuole membrane</location>
        <topology evidence="1">Multi-pass membrane protein</topology>
    </subcellularLocation>
</comment>